<dbReference type="HOGENOM" id="CLU_2413185_0_0_1"/>
<evidence type="ECO:0000313" key="3">
    <source>
        <dbReference type="Proteomes" id="UP000001610"/>
    </source>
</evidence>
<protein>
    <submittedName>
        <fullName evidence="2">Uncharacterized protein</fullName>
    </submittedName>
</protein>
<accession>G3JCZ6</accession>
<keyword evidence="1" id="KW-0732">Signal</keyword>
<evidence type="ECO:0000313" key="2">
    <source>
        <dbReference type="EMBL" id="EGX92524.1"/>
    </source>
</evidence>
<dbReference type="Proteomes" id="UP000001610">
    <property type="component" value="Unassembled WGS sequence"/>
</dbReference>
<proteinExistence type="predicted"/>
<dbReference type="VEuPathDB" id="FungiDB:CCM_03897"/>
<sequence length="92" mass="9860">MCTRGVHSVIALMNCRGTLVVLGTSTMAQLLWAPPEFFPPAMSLHRTHPPPYPAPPPLSSTVNKTLVIGIGSVEIPVKLGLLGPFPFDRDEA</sequence>
<keyword evidence="3" id="KW-1185">Reference proteome</keyword>
<dbReference type="RefSeq" id="XP_006669108.1">
    <property type="nucleotide sequence ID" value="XM_006669045.1"/>
</dbReference>
<reference evidence="2 3" key="1">
    <citation type="journal article" date="2011" name="Genome Biol.">
        <title>Genome sequence of the insect pathogenic fungus Cordyceps militaris, a valued traditional Chinese medicine.</title>
        <authorList>
            <person name="Zheng P."/>
            <person name="Xia Y."/>
            <person name="Xiao G."/>
            <person name="Xiong C."/>
            <person name="Hu X."/>
            <person name="Zhang S."/>
            <person name="Zheng H."/>
            <person name="Huang Y."/>
            <person name="Zhou Y."/>
            <person name="Wang S."/>
            <person name="Zhao G.P."/>
            <person name="Liu X."/>
            <person name="St Leger R.J."/>
            <person name="Wang C."/>
        </authorList>
    </citation>
    <scope>NUCLEOTIDE SEQUENCE [LARGE SCALE GENOMIC DNA]</scope>
    <source>
        <strain evidence="2 3">CM01</strain>
    </source>
</reference>
<feature type="signal peptide" evidence="1">
    <location>
        <begin position="1"/>
        <end position="23"/>
    </location>
</feature>
<name>G3JCZ6_CORMM</name>
<organism evidence="2 3">
    <name type="scientific">Cordyceps militaris (strain CM01)</name>
    <name type="common">Caterpillar fungus</name>
    <dbReference type="NCBI Taxonomy" id="983644"/>
    <lineage>
        <taxon>Eukaryota</taxon>
        <taxon>Fungi</taxon>
        <taxon>Dikarya</taxon>
        <taxon>Ascomycota</taxon>
        <taxon>Pezizomycotina</taxon>
        <taxon>Sordariomycetes</taxon>
        <taxon>Hypocreomycetidae</taxon>
        <taxon>Hypocreales</taxon>
        <taxon>Cordycipitaceae</taxon>
        <taxon>Cordyceps</taxon>
    </lineage>
</organism>
<gene>
    <name evidence="2" type="ORF">CCM_03897</name>
</gene>
<evidence type="ECO:0000256" key="1">
    <source>
        <dbReference type="SAM" id="SignalP"/>
    </source>
</evidence>
<dbReference type="AlphaFoldDB" id="G3JCZ6"/>
<dbReference type="InParanoid" id="G3JCZ6"/>
<feature type="chain" id="PRO_5003446354" evidence="1">
    <location>
        <begin position="24"/>
        <end position="92"/>
    </location>
</feature>
<dbReference type="EMBL" id="JH126401">
    <property type="protein sequence ID" value="EGX92524.1"/>
    <property type="molecule type" value="Genomic_DNA"/>
</dbReference>
<dbReference type="GeneID" id="18165920"/>
<dbReference type="KEGG" id="cmt:CCM_03897"/>